<dbReference type="SMART" id="SM00052">
    <property type="entry name" value="EAL"/>
    <property type="match status" value="1"/>
</dbReference>
<name>A0A8J3LFY5_9ACTN</name>
<dbReference type="RefSeq" id="WP_166378391.1">
    <property type="nucleotide sequence ID" value="NZ_BAAATT010000007.1"/>
</dbReference>
<organism evidence="2 3">
    <name type="scientific">Catellatospora methionotrophica</name>
    <dbReference type="NCBI Taxonomy" id="121620"/>
    <lineage>
        <taxon>Bacteria</taxon>
        <taxon>Bacillati</taxon>
        <taxon>Actinomycetota</taxon>
        <taxon>Actinomycetes</taxon>
        <taxon>Micromonosporales</taxon>
        <taxon>Micromonosporaceae</taxon>
        <taxon>Catellatospora</taxon>
    </lineage>
</organism>
<protein>
    <recommendedName>
        <fullName evidence="1">EAL domain-containing protein</fullName>
    </recommendedName>
</protein>
<gene>
    <name evidence="2" type="ORF">Cme02nite_31610</name>
</gene>
<dbReference type="InterPro" id="IPR035919">
    <property type="entry name" value="EAL_sf"/>
</dbReference>
<dbReference type="InterPro" id="IPR050706">
    <property type="entry name" value="Cyclic-di-GMP_PDE-like"/>
</dbReference>
<accession>A0A8J3LFY5</accession>
<reference evidence="2" key="1">
    <citation type="submission" date="2021-01" db="EMBL/GenBank/DDBJ databases">
        <title>Whole genome shotgun sequence of Catellatospora methionotrophica NBRC 14553.</title>
        <authorList>
            <person name="Komaki H."/>
            <person name="Tamura T."/>
        </authorList>
    </citation>
    <scope>NUCLEOTIDE SEQUENCE</scope>
    <source>
        <strain evidence="2">NBRC 14553</strain>
    </source>
</reference>
<dbReference type="GO" id="GO:0071111">
    <property type="term" value="F:cyclic-guanylate-specific phosphodiesterase activity"/>
    <property type="evidence" value="ECO:0007669"/>
    <property type="project" value="InterPro"/>
</dbReference>
<dbReference type="Gene3D" id="3.20.20.450">
    <property type="entry name" value="EAL domain"/>
    <property type="match status" value="1"/>
</dbReference>
<sequence length="416" mass="44274">MNAGAFDAVLSGGRIHAVYQPIVALDGGQTVGYEALARGPAGTAFAMPDALFRHAAQAGRLAELDWACGSAAFRGALDAGLPRGVPLFINVEPATLRSEPPPDVLALHEQALAGLQCVVELTERSLAADPASLLATILALRGRSIRIALDDVGADPTSLAMMPLLSPDVIKLDRAIVQGPVTPSLSTVINAVLAEAERTGAAVLAEGIETPRHLAIARSMGATLGQGWLFGRPGPLPGTFPPADLVLAQVDAPTTTGATPYEVVRKHRPTLRTTRQMLRCLSMHLENKCLELAEPAVLMATFQQARRFDAPTLRRYGRLAAKCVFTAVYAQDMPPQPVAGIRGGPLQPDDPLLSEWTVVVLGTHFAGGLFACDLGSPGSHDDQEFDFVVTYDRDLIIEAAQPLLHRLVPTEPDFYW</sequence>
<dbReference type="Pfam" id="PF00563">
    <property type="entry name" value="EAL"/>
    <property type="match status" value="1"/>
</dbReference>
<dbReference type="SUPFAM" id="SSF141868">
    <property type="entry name" value="EAL domain-like"/>
    <property type="match status" value="1"/>
</dbReference>
<dbReference type="InterPro" id="IPR019278">
    <property type="entry name" value="DICT_dom"/>
</dbReference>
<dbReference type="PROSITE" id="PS50883">
    <property type="entry name" value="EAL"/>
    <property type="match status" value="1"/>
</dbReference>
<keyword evidence="3" id="KW-1185">Reference proteome</keyword>
<dbReference type="CDD" id="cd01948">
    <property type="entry name" value="EAL"/>
    <property type="match status" value="1"/>
</dbReference>
<dbReference type="PANTHER" id="PTHR33121">
    <property type="entry name" value="CYCLIC DI-GMP PHOSPHODIESTERASE PDEF"/>
    <property type="match status" value="1"/>
</dbReference>
<comment type="caution">
    <text evidence="2">The sequence shown here is derived from an EMBL/GenBank/DDBJ whole genome shotgun (WGS) entry which is preliminary data.</text>
</comment>
<dbReference type="PANTHER" id="PTHR33121:SF76">
    <property type="entry name" value="SIGNALING PROTEIN"/>
    <property type="match status" value="1"/>
</dbReference>
<evidence type="ECO:0000313" key="2">
    <source>
        <dbReference type="EMBL" id="GIG14829.1"/>
    </source>
</evidence>
<feature type="domain" description="EAL" evidence="1">
    <location>
        <begin position="1"/>
        <end position="247"/>
    </location>
</feature>
<dbReference type="Pfam" id="PF10069">
    <property type="entry name" value="DICT"/>
    <property type="match status" value="1"/>
</dbReference>
<dbReference type="InterPro" id="IPR001633">
    <property type="entry name" value="EAL_dom"/>
</dbReference>
<proteinExistence type="predicted"/>
<dbReference type="EMBL" id="BONJ01000017">
    <property type="protein sequence ID" value="GIG14829.1"/>
    <property type="molecule type" value="Genomic_DNA"/>
</dbReference>
<dbReference type="Proteomes" id="UP000660339">
    <property type="component" value="Unassembled WGS sequence"/>
</dbReference>
<evidence type="ECO:0000313" key="3">
    <source>
        <dbReference type="Proteomes" id="UP000660339"/>
    </source>
</evidence>
<evidence type="ECO:0000259" key="1">
    <source>
        <dbReference type="PROSITE" id="PS50883"/>
    </source>
</evidence>
<dbReference type="AlphaFoldDB" id="A0A8J3LFY5"/>